<dbReference type="EMBL" id="LJIJ01000028">
    <property type="protein sequence ID" value="ODN05201.1"/>
    <property type="molecule type" value="Genomic_DNA"/>
</dbReference>
<dbReference type="InterPro" id="IPR045242">
    <property type="entry name" value="Syntaxin"/>
</dbReference>
<proteinExistence type="inferred from homology"/>
<dbReference type="GO" id="GO:0006906">
    <property type="term" value="P:vesicle fusion"/>
    <property type="evidence" value="ECO:0007669"/>
    <property type="project" value="TreeGrafter"/>
</dbReference>
<dbReference type="GO" id="GO:0006886">
    <property type="term" value="P:intracellular protein transport"/>
    <property type="evidence" value="ECO:0007669"/>
    <property type="project" value="TreeGrafter"/>
</dbReference>
<reference evidence="5 6" key="1">
    <citation type="journal article" date="2016" name="Genome Biol. Evol.">
        <title>Gene Family Evolution Reflects Adaptation to Soil Environmental Stressors in the Genome of the Collembolan Orchesella cincta.</title>
        <authorList>
            <person name="Faddeeva-Vakhrusheva A."/>
            <person name="Derks M.F."/>
            <person name="Anvar S.Y."/>
            <person name="Agamennone V."/>
            <person name="Suring W."/>
            <person name="Smit S."/>
            <person name="van Straalen N.M."/>
            <person name="Roelofs D."/>
        </authorList>
    </citation>
    <scope>NUCLEOTIDE SEQUENCE [LARGE SCALE GENOMIC DNA]</scope>
    <source>
        <tissue evidence="5">Mixed pool</tissue>
    </source>
</reference>
<dbReference type="Proteomes" id="UP000094527">
    <property type="component" value="Unassembled WGS sequence"/>
</dbReference>
<keyword evidence="3" id="KW-0472">Membrane</keyword>
<keyword evidence="2" id="KW-0532">Neurotransmitter transport</keyword>
<dbReference type="GO" id="GO:0000149">
    <property type="term" value="F:SNARE binding"/>
    <property type="evidence" value="ECO:0007669"/>
    <property type="project" value="TreeGrafter"/>
</dbReference>
<dbReference type="SUPFAM" id="SSF47661">
    <property type="entry name" value="t-snare proteins"/>
    <property type="match status" value="1"/>
</dbReference>
<dbReference type="GO" id="GO:0005484">
    <property type="term" value="F:SNAP receptor activity"/>
    <property type="evidence" value="ECO:0007669"/>
    <property type="project" value="TreeGrafter"/>
</dbReference>
<dbReference type="InterPro" id="IPR000727">
    <property type="entry name" value="T_SNARE_dom"/>
</dbReference>
<dbReference type="Gene3D" id="1.20.58.70">
    <property type="match status" value="1"/>
</dbReference>
<dbReference type="Pfam" id="PF05739">
    <property type="entry name" value="SNARE"/>
    <property type="match status" value="1"/>
</dbReference>
<evidence type="ECO:0000256" key="3">
    <source>
        <dbReference type="SAM" id="Phobius"/>
    </source>
</evidence>
<evidence type="ECO:0000313" key="5">
    <source>
        <dbReference type="EMBL" id="ODN05201.1"/>
    </source>
</evidence>
<sequence length="289" mass="32008">MSGAGAGGRNYGSTMDRVPEVGFTGGAGPSTGYFDEAQFFRLCDSVASNVFQIGKHATTLEKTLKTIGGRNDSDTVRDSVHVVTKTALGIISETTHDVKEITSLIQKPVQFQGSIGSDKKMRVTRLTSDFQQSVQRFNNIQKQIVVKMKATVLPPPSNAGLMDDEEIQKQALVEHEEQQAQMRLQQALEFEQGLLLEREDRVNQIQSDIIDCNDIMKELATLVNEQAEVIDTIEDNVQSAYNEVDAGRAELQKAETYQARYRKRLFCLLAAGVIITIIVIIILVTQLKS</sequence>
<dbReference type="PANTHER" id="PTHR19957:SF38">
    <property type="entry name" value="LD27581P"/>
    <property type="match status" value="1"/>
</dbReference>
<dbReference type="OrthoDB" id="75754at2759"/>
<dbReference type="GO" id="GO:0012505">
    <property type="term" value="C:endomembrane system"/>
    <property type="evidence" value="ECO:0007669"/>
    <property type="project" value="TreeGrafter"/>
</dbReference>
<dbReference type="GO" id="GO:0048278">
    <property type="term" value="P:vesicle docking"/>
    <property type="evidence" value="ECO:0007669"/>
    <property type="project" value="TreeGrafter"/>
</dbReference>
<dbReference type="InterPro" id="IPR006011">
    <property type="entry name" value="Syntaxin_N"/>
</dbReference>
<comment type="similarity">
    <text evidence="1">Belongs to the syntaxin family.</text>
</comment>
<dbReference type="GO" id="GO:0006836">
    <property type="term" value="P:neurotransmitter transport"/>
    <property type="evidence" value="ECO:0007669"/>
    <property type="project" value="UniProtKB-KW"/>
</dbReference>
<protein>
    <submittedName>
        <fullName evidence="5">Syntaxin-7</fullName>
    </submittedName>
</protein>
<dbReference type="OMA" id="RNQPVHQ"/>
<keyword evidence="3" id="KW-1133">Transmembrane helix</keyword>
<accession>A0A1D2NIX5</accession>
<dbReference type="Pfam" id="PF14523">
    <property type="entry name" value="Syntaxin_2"/>
    <property type="match status" value="1"/>
</dbReference>
<keyword evidence="6" id="KW-1185">Reference proteome</keyword>
<comment type="caution">
    <text evidence="5">The sequence shown here is derived from an EMBL/GenBank/DDBJ whole genome shotgun (WGS) entry which is preliminary data.</text>
</comment>
<dbReference type="PROSITE" id="PS50192">
    <property type="entry name" value="T_SNARE"/>
    <property type="match status" value="1"/>
</dbReference>
<dbReference type="SMART" id="SM00397">
    <property type="entry name" value="t_SNARE"/>
    <property type="match status" value="1"/>
</dbReference>
<name>A0A1D2NIX5_ORCCI</name>
<keyword evidence="2" id="KW-0813">Transport</keyword>
<feature type="transmembrane region" description="Helical" evidence="3">
    <location>
        <begin position="265"/>
        <end position="287"/>
    </location>
</feature>
<dbReference type="Gene3D" id="1.20.5.110">
    <property type="match status" value="1"/>
</dbReference>
<feature type="domain" description="T-SNARE coiled-coil homology" evidence="4">
    <location>
        <begin position="192"/>
        <end position="254"/>
    </location>
</feature>
<keyword evidence="3" id="KW-0812">Transmembrane</keyword>
<gene>
    <name evidence="5" type="ORF">Ocin01_01474</name>
</gene>
<dbReference type="InterPro" id="IPR010989">
    <property type="entry name" value="SNARE"/>
</dbReference>
<evidence type="ECO:0000313" key="6">
    <source>
        <dbReference type="Proteomes" id="UP000094527"/>
    </source>
</evidence>
<evidence type="ECO:0000256" key="1">
    <source>
        <dbReference type="ARBA" id="ARBA00009063"/>
    </source>
</evidence>
<dbReference type="AlphaFoldDB" id="A0A1D2NIX5"/>
<dbReference type="STRING" id="48709.A0A1D2NIX5"/>
<dbReference type="PANTHER" id="PTHR19957">
    <property type="entry name" value="SYNTAXIN"/>
    <property type="match status" value="1"/>
</dbReference>
<dbReference type="GO" id="GO:0031201">
    <property type="term" value="C:SNARE complex"/>
    <property type="evidence" value="ECO:0007669"/>
    <property type="project" value="TreeGrafter"/>
</dbReference>
<evidence type="ECO:0000259" key="4">
    <source>
        <dbReference type="PROSITE" id="PS50192"/>
    </source>
</evidence>
<evidence type="ECO:0000256" key="2">
    <source>
        <dbReference type="ARBA" id="ARBA00022775"/>
    </source>
</evidence>
<dbReference type="CDD" id="cd15847">
    <property type="entry name" value="SNARE_syntaxin7_like"/>
    <property type="match status" value="1"/>
</dbReference>
<organism evidence="5 6">
    <name type="scientific">Orchesella cincta</name>
    <name type="common">Springtail</name>
    <name type="synonym">Podura cincta</name>
    <dbReference type="NCBI Taxonomy" id="48709"/>
    <lineage>
        <taxon>Eukaryota</taxon>
        <taxon>Metazoa</taxon>
        <taxon>Ecdysozoa</taxon>
        <taxon>Arthropoda</taxon>
        <taxon>Hexapoda</taxon>
        <taxon>Collembola</taxon>
        <taxon>Entomobryomorpha</taxon>
        <taxon>Entomobryoidea</taxon>
        <taxon>Orchesellidae</taxon>
        <taxon>Orchesellinae</taxon>
        <taxon>Orchesella</taxon>
    </lineage>
</organism>